<comment type="subcellular location">
    <subcellularLocation>
        <location evidence="1">Membrane</location>
        <topology evidence="1">Multi-pass membrane protein</topology>
    </subcellularLocation>
</comment>
<dbReference type="GeneID" id="102800806"/>
<dbReference type="InterPro" id="IPR013099">
    <property type="entry name" value="K_chnl_dom"/>
</dbReference>
<feature type="non-terminal residue" evidence="11">
    <location>
        <position position="273"/>
    </location>
</feature>
<feature type="transmembrane region" description="Helical" evidence="8">
    <location>
        <begin position="138"/>
        <end position="160"/>
    </location>
</feature>
<keyword evidence="5" id="KW-0406">Ion transport</keyword>
<organism evidence="10 11">
    <name type="scientific">Saccoglossus kowalevskii</name>
    <name type="common">Acorn worm</name>
    <dbReference type="NCBI Taxonomy" id="10224"/>
    <lineage>
        <taxon>Eukaryota</taxon>
        <taxon>Metazoa</taxon>
        <taxon>Hemichordata</taxon>
        <taxon>Enteropneusta</taxon>
        <taxon>Harrimaniidae</taxon>
        <taxon>Saccoglossus</taxon>
    </lineage>
</organism>
<evidence type="ECO:0000256" key="1">
    <source>
        <dbReference type="ARBA" id="ARBA00004141"/>
    </source>
</evidence>
<reference evidence="11" key="1">
    <citation type="submission" date="2025-08" db="UniProtKB">
        <authorList>
            <consortium name="RefSeq"/>
        </authorList>
    </citation>
    <scope>IDENTIFICATION</scope>
    <source>
        <tissue evidence="11">Testes</tissue>
    </source>
</reference>
<keyword evidence="4 8" id="KW-1133">Transmembrane helix</keyword>
<gene>
    <name evidence="11" type="primary">LOC102800806</name>
</gene>
<evidence type="ECO:0000256" key="7">
    <source>
        <dbReference type="ARBA" id="ARBA00023303"/>
    </source>
</evidence>
<feature type="transmembrane region" description="Helical" evidence="8">
    <location>
        <begin position="20"/>
        <end position="38"/>
    </location>
</feature>
<keyword evidence="6 8" id="KW-0472">Membrane</keyword>
<dbReference type="Pfam" id="PF07885">
    <property type="entry name" value="Ion_trans_2"/>
    <property type="match status" value="1"/>
</dbReference>
<dbReference type="PANTHER" id="PTHR11003">
    <property type="entry name" value="POTASSIUM CHANNEL, SUBFAMILY K"/>
    <property type="match status" value="1"/>
</dbReference>
<dbReference type="Gene3D" id="1.10.287.70">
    <property type="match status" value="1"/>
</dbReference>
<evidence type="ECO:0000313" key="11">
    <source>
        <dbReference type="RefSeq" id="XP_006824722.1"/>
    </source>
</evidence>
<sequence length="273" mass="30812">MASMSGNMSYCKMLRRCAVWQFLFLVYLLGGAYIFLVIESPHELQELNRMQEMKTNITDHMTGNTFSVPQNRTTRRTVVKKFLDKYEQMLYENFQQGIKTNITRWNYMSACVFSLTVITTIGYGHLVPATSEGRLVCVFYAFIGIPLVLIYLSSMGQMVAMPPRAVSRRLSKVYQSGRKSLRIRIHSISEFRKSHKVECNTAFTNSIPTISGNVVDDTEYPQPSLVRTSSTEGAATPGSTLMLVKTAHSTDLRGTYDELAFAFLNGNSAVYSH</sequence>
<protein>
    <submittedName>
        <fullName evidence="11">Potassium channel subfamily K member 5-like</fullName>
    </submittedName>
</protein>
<evidence type="ECO:0000256" key="4">
    <source>
        <dbReference type="ARBA" id="ARBA00022989"/>
    </source>
</evidence>
<evidence type="ECO:0000259" key="9">
    <source>
        <dbReference type="Pfam" id="PF07885"/>
    </source>
</evidence>
<evidence type="ECO:0000313" key="10">
    <source>
        <dbReference type="Proteomes" id="UP000694865"/>
    </source>
</evidence>
<dbReference type="InterPro" id="IPR003280">
    <property type="entry name" value="2pore_dom_K_chnl"/>
</dbReference>
<evidence type="ECO:0000256" key="2">
    <source>
        <dbReference type="ARBA" id="ARBA00022448"/>
    </source>
</evidence>
<keyword evidence="2" id="KW-0813">Transport</keyword>
<name>A0ABM0MXI1_SACKO</name>
<evidence type="ECO:0000256" key="8">
    <source>
        <dbReference type="SAM" id="Phobius"/>
    </source>
</evidence>
<keyword evidence="10" id="KW-1185">Reference proteome</keyword>
<dbReference type="Proteomes" id="UP000694865">
    <property type="component" value="Unplaced"/>
</dbReference>
<proteinExistence type="predicted"/>
<accession>A0ABM0MXI1</accession>
<evidence type="ECO:0000256" key="6">
    <source>
        <dbReference type="ARBA" id="ARBA00023136"/>
    </source>
</evidence>
<dbReference type="PANTHER" id="PTHR11003:SF345">
    <property type="entry name" value="TWIK FAMILY OF POTASSIUM CHANNELS PROTEIN 18"/>
    <property type="match status" value="1"/>
</dbReference>
<keyword evidence="3 8" id="KW-0812">Transmembrane</keyword>
<evidence type="ECO:0000256" key="5">
    <source>
        <dbReference type="ARBA" id="ARBA00023065"/>
    </source>
</evidence>
<evidence type="ECO:0000256" key="3">
    <source>
        <dbReference type="ARBA" id="ARBA00022692"/>
    </source>
</evidence>
<keyword evidence="7" id="KW-0407">Ion channel</keyword>
<feature type="transmembrane region" description="Helical" evidence="8">
    <location>
        <begin position="105"/>
        <end position="126"/>
    </location>
</feature>
<dbReference type="SUPFAM" id="SSF81324">
    <property type="entry name" value="Voltage-gated potassium channels"/>
    <property type="match status" value="1"/>
</dbReference>
<feature type="domain" description="Potassium channel" evidence="9">
    <location>
        <begin position="99"/>
        <end position="159"/>
    </location>
</feature>
<dbReference type="RefSeq" id="XP_006824722.1">
    <property type="nucleotide sequence ID" value="XM_006824659.1"/>
</dbReference>